<comment type="caution">
    <text evidence="1">The sequence shown here is derived from an EMBL/GenBank/DDBJ whole genome shotgun (WGS) entry which is preliminary data.</text>
</comment>
<proteinExistence type="predicted"/>
<sequence length="69" mass="7586">MGISVSYNLSRGAALETWGGTDPEFPREFVGGCREAVFPALGQGSFRGTTPMEVDEYKRHSMHPAIRLI</sequence>
<dbReference type="EMBL" id="QGKV02000299">
    <property type="protein sequence ID" value="KAF3593325.1"/>
    <property type="molecule type" value="Genomic_DNA"/>
</dbReference>
<protein>
    <submittedName>
        <fullName evidence="1">Uncharacterized protein</fullName>
    </submittedName>
</protein>
<name>A0ABQ7E9T0_BRACR</name>
<reference evidence="1 2" key="1">
    <citation type="journal article" date="2020" name="BMC Genomics">
        <title>Intraspecific diversification of the crop wild relative Brassica cretica Lam. using demographic model selection.</title>
        <authorList>
            <person name="Kioukis A."/>
            <person name="Michalopoulou V.A."/>
            <person name="Briers L."/>
            <person name="Pirintsos S."/>
            <person name="Studholme D.J."/>
            <person name="Pavlidis P."/>
            <person name="Sarris P.F."/>
        </authorList>
    </citation>
    <scope>NUCLEOTIDE SEQUENCE [LARGE SCALE GENOMIC DNA]</scope>
    <source>
        <strain evidence="2">cv. PFS-1207/04</strain>
    </source>
</reference>
<organism evidence="1 2">
    <name type="scientific">Brassica cretica</name>
    <name type="common">Mustard</name>
    <dbReference type="NCBI Taxonomy" id="69181"/>
    <lineage>
        <taxon>Eukaryota</taxon>
        <taxon>Viridiplantae</taxon>
        <taxon>Streptophyta</taxon>
        <taxon>Embryophyta</taxon>
        <taxon>Tracheophyta</taxon>
        <taxon>Spermatophyta</taxon>
        <taxon>Magnoliopsida</taxon>
        <taxon>eudicotyledons</taxon>
        <taxon>Gunneridae</taxon>
        <taxon>Pentapetalae</taxon>
        <taxon>rosids</taxon>
        <taxon>malvids</taxon>
        <taxon>Brassicales</taxon>
        <taxon>Brassicaceae</taxon>
        <taxon>Brassiceae</taxon>
        <taxon>Brassica</taxon>
    </lineage>
</organism>
<dbReference type="Proteomes" id="UP000266723">
    <property type="component" value="Unassembled WGS sequence"/>
</dbReference>
<evidence type="ECO:0000313" key="2">
    <source>
        <dbReference type="Proteomes" id="UP000266723"/>
    </source>
</evidence>
<gene>
    <name evidence="1" type="ORF">DY000_02022456</name>
</gene>
<evidence type="ECO:0000313" key="1">
    <source>
        <dbReference type="EMBL" id="KAF3593325.1"/>
    </source>
</evidence>
<keyword evidence="2" id="KW-1185">Reference proteome</keyword>
<accession>A0ABQ7E9T0</accession>